<dbReference type="AlphaFoldDB" id="A0A8J6HCL3"/>
<evidence type="ECO:0000313" key="3">
    <source>
        <dbReference type="Proteomes" id="UP000719412"/>
    </source>
</evidence>
<reference evidence="2" key="2">
    <citation type="submission" date="2021-08" db="EMBL/GenBank/DDBJ databases">
        <authorList>
            <person name="Eriksson T."/>
        </authorList>
    </citation>
    <scope>NUCLEOTIDE SEQUENCE</scope>
    <source>
        <strain evidence="2">Stoneville</strain>
        <tissue evidence="2">Whole head</tissue>
    </source>
</reference>
<accession>A0A8J6HCL3</accession>
<dbReference type="EMBL" id="JABDTM020026942">
    <property type="protein sequence ID" value="KAH0811248.1"/>
    <property type="molecule type" value="Genomic_DNA"/>
</dbReference>
<gene>
    <name evidence="2" type="ORF">GEV33_011543</name>
</gene>
<protein>
    <submittedName>
        <fullName evidence="2">Uncharacterized protein</fullName>
    </submittedName>
</protein>
<comment type="caution">
    <text evidence="2">The sequence shown here is derived from an EMBL/GenBank/DDBJ whole genome shotgun (WGS) entry which is preliminary data.</text>
</comment>
<evidence type="ECO:0000313" key="2">
    <source>
        <dbReference type="EMBL" id="KAH0811248.1"/>
    </source>
</evidence>
<keyword evidence="1" id="KW-0732">Signal</keyword>
<sequence length="174" mass="18456">MSLIVAVFTFICLSTNAYPSNSGEEVESTTEANDTVPQDLYVIKTVVYEVGILTDASNDTDNLNDTHEQVDVSFFNPDKNGTILDLSHIPVPIQTNVSGLSVTGLLPGSDLASILTPPAEAGPVLPKKQITVTQNISTTNPEKGSEIISNLPKLLGLTKKQDKNESKGGDGEDA</sequence>
<feature type="chain" id="PRO_5035230852" evidence="1">
    <location>
        <begin position="18"/>
        <end position="174"/>
    </location>
</feature>
<proteinExistence type="predicted"/>
<reference evidence="2" key="1">
    <citation type="journal article" date="2020" name="J Insects Food Feed">
        <title>The yellow mealworm (Tenebrio molitor) genome: a resource for the emerging insects as food and feed industry.</title>
        <authorList>
            <person name="Eriksson T."/>
            <person name="Andere A."/>
            <person name="Kelstrup H."/>
            <person name="Emery V."/>
            <person name="Picard C."/>
        </authorList>
    </citation>
    <scope>NUCLEOTIDE SEQUENCE</scope>
    <source>
        <strain evidence="2">Stoneville</strain>
        <tissue evidence="2">Whole head</tissue>
    </source>
</reference>
<evidence type="ECO:0000256" key="1">
    <source>
        <dbReference type="SAM" id="SignalP"/>
    </source>
</evidence>
<keyword evidence="3" id="KW-1185">Reference proteome</keyword>
<feature type="signal peptide" evidence="1">
    <location>
        <begin position="1"/>
        <end position="17"/>
    </location>
</feature>
<organism evidence="2 3">
    <name type="scientific">Tenebrio molitor</name>
    <name type="common">Yellow mealworm beetle</name>
    <dbReference type="NCBI Taxonomy" id="7067"/>
    <lineage>
        <taxon>Eukaryota</taxon>
        <taxon>Metazoa</taxon>
        <taxon>Ecdysozoa</taxon>
        <taxon>Arthropoda</taxon>
        <taxon>Hexapoda</taxon>
        <taxon>Insecta</taxon>
        <taxon>Pterygota</taxon>
        <taxon>Neoptera</taxon>
        <taxon>Endopterygota</taxon>
        <taxon>Coleoptera</taxon>
        <taxon>Polyphaga</taxon>
        <taxon>Cucujiformia</taxon>
        <taxon>Tenebrionidae</taxon>
        <taxon>Tenebrio</taxon>
    </lineage>
</organism>
<name>A0A8J6HCL3_TENMO</name>
<dbReference type="Proteomes" id="UP000719412">
    <property type="component" value="Unassembled WGS sequence"/>
</dbReference>